<dbReference type="InterPro" id="IPR045378">
    <property type="entry name" value="LNT_N"/>
</dbReference>
<evidence type="ECO:0000256" key="5">
    <source>
        <dbReference type="ARBA" id="ARBA00022989"/>
    </source>
</evidence>
<evidence type="ECO:0000256" key="7">
    <source>
        <dbReference type="ARBA" id="ARBA00023315"/>
    </source>
</evidence>
<reference evidence="10 11" key="1">
    <citation type="submission" date="2020-05" db="EMBL/GenBank/DDBJ databases">
        <title>MicrobeNet Type strains.</title>
        <authorList>
            <person name="Nicholson A.C."/>
        </authorList>
    </citation>
    <scope>NUCLEOTIDE SEQUENCE [LARGE SCALE GENOMIC DNA]</scope>
    <source>
        <strain evidence="10 11">JCM 3224</strain>
    </source>
</reference>
<keyword evidence="6 8" id="KW-0472">Membrane</keyword>
<feature type="transmembrane region" description="Helical" evidence="8">
    <location>
        <begin position="37"/>
        <end position="60"/>
    </location>
</feature>
<dbReference type="PANTHER" id="PTHR38686">
    <property type="entry name" value="APOLIPOPROTEIN N-ACYLTRANSFERASE"/>
    <property type="match status" value="1"/>
</dbReference>
<dbReference type="EMBL" id="JABELX010000003">
    <property type="protein sequence ID" value="NNH69678.1"/>
    <property type="molecule type" value="Genomic_DNA"/>
</dbReference>
<keyword evidence="4 8" id="KW-0812">Transmembrane</keyword>
<dbReference type="PANTHER" id="PTHR38686:SF1">
    <property type="entry name" value="APOLIPOPROTEIN N-ACYLTRANSFERASE"/>
    <property type="match status" value="1"/>
</dbReference>
<keyword evidence="3" id="KW-0808">Transferase</keyword>
<evidence type="ECO:0000256" key="2">
    <source>
        <dbReference type="ARBA" id="ARBA00022475"/>
    </source>
</evidence>
<comment type="caution">
    <text evidence="10">The sequence shown here is derived from an EMBL/GenBank/DDBJ whole genome shotgun (WGS) entry which is preliminary data.</text>
</comment>
<feature type="transmembrane region" description="Helical" evidence="8">
    <location>
        <begin position="445"/>
        <end position="463"/>
    </location>
</feature>
<feature type="transmembrane region" description="Helical" evidence="8">
    <location>
        <begin position="148"/>
        <end position="173"/>
    </location>
</feature>
<keyword evidence="2" id="KW-1003">Cell membrane</keyword>
<dbReference type="GO" id="GO:0005886">
    <property type="term" value="C:plasma membrane"/>
    <property type="evidence" value="ECO:0007669"/>
    <property type="project" value="UniProtKB-SubCell"/>
</dbReference>
<feature type="transmembrane region" description="Helical" evidence="8">
    <location>
        <begin position="6"/>
        <end position="25"/>
    </location>
</feature>
<organism evidence="10 11">
    <name type="scientific">Nocardia uniformis</name>
    <dbReference type="NCBI Taxonomy" id="53432"/>
    <lineage>
        <taxon>Bacteria</taxon>
        <taxon>Bacillati</taxon>
        <taxon>Actinomycetota</taxon>
        <taxon>Actinomycetes</taxon>
        <taxon>Mycobacteriales</taxon>
        <taxon>Nocardiaceae</taxon>
        <taxon>Nocardia</taxon>
    </lineage>
</organism>
<evidence type="ECO:0000256" key="4">
    <source>
        <dbReference type="ARBA" id="ARBA00022692"/>
    </source>
</evidence>
<evidence type="ECO:0000256" key="3">
    <source>
        <dbReference type="ARBA" id="ARBA00022679"/>
    </source>
</evidence>
<dbReference type="AlphaFoldDB" id="A0A849BWZ1"/>
<dbReference type="InterPro" id="IPR003010">
    <property type="entry name" value="C-N_Hydrolase"/>
</dbReference>
<proteinExistence type="predicted"/>
<dbReference type="InterPro" id="IPR036526">
    <property type="entry name" value="C-N_Hydrolase_sf"/>
</dbReference>
<dbReference type="SUPFAM" id="SSF56317">
    <property type="entry name" value="Carbon-nitrogen hydrolase"/>
    <property type="match status" value="1"/>
</dbReference>
<evidence type="ECO:0000256" key="8">
    <source>
        <dbReference type="SAM" id="Phobius"/>
    </source>
</evidence>
<gene>
    <name evidence="10" type="ORF">HLB23_07325</name>
</gene>
<dbReference type="RefSeq" id="WP_067523003.1">
    <property type="nucleotide sequence ID" value="NZ_JABELX010000003.1"/>
</dbReference>
<name>A0A849BWZ1_9NOCA</name>
<sequence>MVKQTAIAAIATLLSAVLWHFGTGLHPVAGLAFLAPLPVLLIAPSISAPFAFLAGALSWLGGEARMWRYFTTTLEQPVPVTVALLGGSALVFGAVILVFRALMLRDRPGLAVLAFPAGWVTFEYVLSLVGTTGAWWSIAYTQSNVLPFIQTAAITGVWGLTFLILLVPAALAVMANATRPQRIRIAAPLAVVAIAVAGFGAWHLTAADEQHTVRVGLVAVSQPPEYVPIDSPAGHDMLTRAIVEIELLADQGVRAVVLPEKAWRAEESTLHLLSDRLTEVAARRDIHIVAGLILTRPDVTINAAIAYPSGVSYAKHYLVPGLEEEFTAGTAHQLVPGEPWALAICFDLDRPGLVRENRRLDATLLLVPALDFTDDHWLHSRMAVMRGIESGVGIARAAQLGELVASDSRGHILASARTDIATTRSVLADIPLTSTRTVYARFGDWFAWLAVGLFLTTLACSFVRRRRGPIGS</sequence>
<feature type="transmembrane region" description="Helical" evidence="8">
    <location>
        <begin position="111"/>
        <end position="136"/>
    </location>
</feature>
<accession>A0A849BWZ1</accession>
<dbReference type="Pfam" id="PF20154">
    <property type="entry name" value="LNT_N"/>
    <property type="match status" value="1"/>
</dbReference>
<dbReference type="GO" id="GO:0016410">
    <property type="term" value="F:N-acyltransferase activity"/>
    <property type="evidence" value="ECO:0007669"/>
    <property type="project" value="InterPro"/>
</dbReference>
<evidence type="ECO:0000256" key="6">
    <source>
        <dbReference type="ARBA" id="ARBA00023136"/>
    </source>
</evidence>
<keyword evidence="11" id="KW-1185">Reference proteome</keyword>
<comment type="subcellular location">
    <subcellularLocation>
        <location evidence="1">Cell membrane</location>
        <topology evidence="1">Multi-pass membrane protein</topology>
    </subcellularLocation>
</comment>
<dbReference type="InterPro" id="IPR004563">
    <property type="entry name" value="Apolipo_AcylTrfase"/>
</dbReference>
<feature type="transmembrane region" description="Helical" evidence="8">
    <location>
        <begin position="185"/>
        <end position="204"/>
    </location>
</feature>
<evidence type="ECO:0000313" key="11">
    <source>
        <dbReference type="Proteomes" id="UP000586827"/>
    </source>
</evidence>
<dbReference type="Proteomes" id="UP000586827">
    <property type="component" value="Unassembled WGS sequence"/>
</dbReference>
<dbReference type="GO" id="GO:0042158">
    <property type="term" value="P:lipoprotein biosynthetic process"/>
    <property type="evidence" value="ECO:0007669"/>
    <property type="project" value="InterPro"/>
</dbReference>
<keyword evidence="5 8" id="KW-1133">Transmembrane helix</keyword>
<evidence type="ECO:0000256" key="1">
    <source>
        <dbReference type="ARBA" id="ARBA00004651"/>
    </source>
</evidence>
<evidence type="ECO:0000313" key="10">
    <source>
        <dbReference type="EMBL" id="NNH69678.1"/>
    </source>
</evidence>
<dbReference type="Gene3D" id="3.60.110.10">
    <property type="entry name" value="Carbon-nitrogen hydrolase"/>
    <property type="match status" value="1"/>
</dbReference>
<keyword evidence="7" id="KW-0012">Acyltransferase</keyword>
<feature type="domain" description="CN hydrolase" evidence="9">
    <location>
        <begin position="213"/>
        <end position="432"/>
    </location>
</feature>
<protein>
    <submittedName>
        <fullName evidence="10">Nitrilase</fullName>
    </submittedName>
</protein>
<evidence type="ECO:0000259" key="9">
    <source>
        <dbReference type="PROSITE" id="PS50263"/>
    </source>
</evidence>
<dbReference type="PROSITE" id="PS50263">
    <property type="entry name" value="CN_HYDROLASE"/>
    <property type="match status" value="1"/>
</dbReference>
<feature type="transmembrane region" description="Helical" evidence="8">
    <location>
        <begin position="80"/>
        <end position="99"/>
    </location>
</feature>